<dbReference type="InterPro" id="IPR030374">
    <property type="entry name" value="PABS"/>
</dbReference>
<dbReference type="GO" id="GO:0016740">
    <property type="term" value="F:transferase activity"/>
    <property type="evidence" value="ECO:0007669"/>
    <property type="project" value="UniProtKB-KW"/>
</dbReference>
<feature type="domain" description="PABS" evidence="3">
    <location>
        <begin position="1"/>
        <end position="71"/>
    </location>
</feature>
<dbReference type="SUPFAM" id="SSF53335">
    <property type="entry name" value="S-adenosyl-L-methionine-dependent methyltransferases"/>
    <property type="match status" value="1"/>
</dbReference>
<feature type="non-terminal residue" evidence="4">
    <location>
        <position position="71"/>
    </location>
</feature>
<feature type="non-terminal residue" evidence="4">
    <location>
        <position position="1"/>
    </location>
</feature>
<sequence length="71" mass="7676">DIGMLLRPGAHDALVIGLASGVTVGSVEQWPGIEHLVVAEISPSVTHAERWFAPYNHDALHDPRVNLVLDD</sequence>
<evidence type="ECO:0000313" key="4">
    <source>
        <dbReference type="EMBL" id="EQD68923.1"/>
    </source>
</evidence>
<proteinExistence type="inferred from homology"/>
<evidence type="ECO:0000256" key="1">
    <source>
        <dbReference type="ARBA" id="ARBA00007867"/>
    </source>
</evidence>
<dbReference type="Gene3D" id="3.40.50.150">
    <property type="entry name" value="Vaccinia Virus protein VP39"/>
    <property type="match status" value="1"/>
</dbReference>
<name>T1BK91_9ZZZZ</name>
<protein>
    <recommendedName>
        <fullName evidence="3">PABS domain-containing protein</fullName>
    </recommendedName>
</protein>
<evidence type="ECO:0000256" key="2">
    <source>
        <dbReference type="ARBA" id="ARBA00022679"/>
    </source>
</evidence>
<reference evidence="4" key="2">
    <citation type="journal article" date="2014" name="ISME J.">
        <title>Microbial stratification in low pH oxic and suboxic macroscopic growths along an acid mine drainage.</title>
        <authorList>
            <person name="Mendez-Garcia C."/>
            <person name="Mesa V."/>
            <person name="Sprenger R.R."/>
            <person name="Richter M."/>
            <person name="Diez M.S."/>
            <person name="Solano J."/>
            <person name="Bargiela R."/>
            <person name="Golyshina O.V."/>
            <person name="Manteca A."/>
            <person name="Ramos J.L."/>
            <person name="Gallego J.R."/>
            <person name="Llorente I."/>
            <person name="Martins Dos Santos V.A."/>
            <person name="Jensen O.N."/>
            <person name="Pelaez A.I."/>
            <person name="Sanchez J."/>
            <person name="Ferrer M."/>
        </authorList>
    </citation>
    <scope>NUCLEOTIDE SEQUENCE</scope>
</reference>
<dbReference type="AlphaFoldDB" id="T1BK91"/>
<comment type="similarity">
    <text evidence="1">Belongs to the spermidine/spermine synthase family.</text>
</comment>
<gene>
    <name evidence="4" type="ORF">B1A_07101</name>
</gene>
<keyword evidence="2" id="KW-0808">Transferase</keyword>
<dbReference type="InterPro" id="IPR029063">
    <property type="entry name" value="SAM-dependent_MTases_sf"/>
</dbReference>
<reference evidence="4" key="1">
    <citation type="submission" date="2013-08" db="EMBL/GenBank/DDBJ databases">
        <authorList>
            <person name="Mendez C."/>
            <person name="Richter M."/>
            <person name="Ferrer M."/>
            <person name="Sanchez J."/>
        </authorList>
    </citation>
    <scope>NUCLEOTIDE SEQUENCE</scope>
</reference>
<dbReference type="PROSITE" id="PS51006">
    <property type="entry name" value="PABS_2"/>
    <property type="match status" value="1"/>
</dbReference>
<dbReference type="EMBL" id="AUZX01005128">
    <property type="protein sequence ID" value="EQD68923.1"/>
    <property type="molecule type" value="Genomic_DNA"/>
</dbReference>
<evidence type="ECO:0000259" key="3">
    <source>
        <dbReference type="PROSITE" id="PS51006"/>
    </source>
</evidence>
<organism evidence="4">
    <name type="scientific">mine drainage metagenome</name>
    <dbReference type="NCBI Taxonomy" id="410659"/>
    <lineage>
        <taxon>unclassified sequences</taxon>
        <taxon>metagenomes</taxon>
        <taxon>ecological metagenomes</taxon>
    </lineage>
</organism>
<accession>T1BK91</accession>
<comment type="caution">
    <text evidence="4">The sequence shown here is derived from an EMBL/GenBank/DDBJ whole genome shotgun (WGS) entry which is preliminary data.</text>
</comment>